<dbReference type="InterPro" id="IPR005702">
    <property type="entry name" value="Wzc-like_C"/>
</dbReference>
<dbReference type="AlphaFoldDB" id="A0A921DW60"/>
<keyword evidence="7 15" id="KW-0418">Kinase</keyword>
<evidence type="ECO:0000313" key="16">
    <source>
        <dbReference type="Proteomes" id="UP000774947"/>
    </source>
</evidence>
<dbReference type="GO" id="GO:0005886">
    <property type="term" value="C:plasma membrane"/>
    <property type="evidence" value="ECO:0007669"/>
    <property type="project" value="TreeGrafter"/>
</dbReference>
<keyword evidence="6" id="KW-0547">Nucleotide-binding</keyword>
<dbReference type="PANTHER" id="PTHR32309:SF13">
    <property type="entry name" value="FERRIC ENTEROBACTIN TRANSPORT PROTEIN FEPE"/>
    <property type="match status" value="1"/>
</dbReference>
<evidence type="ECO:0000313" key="15">
    <source>
        <dbReference type="EMBL" id="HJE15884.1"/>
    </source>
</evidence>
<comment type="caution">
    <text evidence="15">The sequence shown here is derived from an EMBL/GenBank/DDBJ whole genome shotgun (WGS) entry which is preliminary data.</text>
</comment>
<organism evidence="15 16">
    <name type="scientific">Lapidilactobacillus dextrinicus</name>
    <dbReference type="NCBI Taxonomy" id="51664"/>
    <lineage>
        <taxon>Bacteria</taxon>
        <taxon>Bacillati</taxon>
        <taxon>Bacillota</taxon>
        <taxon>Bacilli</taxon>
        <taxon>Lactobacillales</taxon>
        <taxon>Lactobacillaceae</taxon>
        <taxon>Lapidilactobacillus</taxon>
    </lineage>
</organism>
<evidence type="ECO:0000256" key="7">
    <source>
        <dbReference type="ARBA" id="ARBA00022777"/>
    </source>
</evidence>
<comment type="similarity">
    <text evidence="2">Belongs to the CpsD/CapB family.</text>
</comment>
<dbReference type="Gene3D" id="3.40.50.300">
    <property type="entry name" value="P-loop containing nucleotide triphosphate hydrolases"/>
    <property type="match status" value="1"/>
</dbReference>
<feature type="domain" description="AAA" evidence="14">
    <location>
        <begin position="55"/>
        <end position="207"/>
    </location>
</feature>
<evidence type="ECO:0000256" key="8">
    <source>
        <dbReference type="ARBA" id="ARBA00022840"/>
    </source>
</evidence>
<name>A0A921DW60_9LACO</name>
<reference evidence="15" key="1">
    <citation type="journal article" date="2021" name="PeerJ">
        <title>Extensive microbial diversity within the chicken gut microbiome revealed by metagenomics and culture.</title>
        <authorList>
            <person name="Gilroy R."/>
            <person name="Ravi A."/>
            <person name="Getino M."/>
            <person name="Pursley I."/>
            <person name="Horton D.L."/>
            <person name="Alikhan N.F."/>
            <person name="Baker D."/>
            <person name="Gharbi K."/>
            <person name="Hall N."/>
            <person name="Watson M."/>
            <person name="Adriaenssens E.M."/>
            <person name="Foster-Nyarko E."/>
            <person name="Jarju S."/>
            <person name="Secka A."/>
            <person name="Antonio M."/>
            <person name="Oren A."/>
            <person name="Chaudhuri R.R."/>
            <person name="La Ragione R."/>
            <person name="Hildebrand F."/>
            <person name="Pallen M.J."/>
        </authorList>
    </citation>
    <scope>NUCLEOTIDE SEQUENCE</scope>
    <source>
        <strain evidence="15">CHK173-2119</strain>
    </source>
</reference>
<evidence type="ECO:0000256" key="1">
    <source>
        <dbReference type="ARBA" id="ARBA00005132"/>
    </source>
</evidence>
<evidence type="ECO:0000256" key="11">
    <source>
        <dbReference type="ARBA" id="ARBA00023169"/>
    </source>
</evidence>
<dbReference type="CDD" id="cd05387">
    <property type="entry name" value="BY-kinase"/>
    <property type="match status" value="1"/>
</dbReference>
<protein>
    <recommendedName>
        <fullName evidence="4">Tyrosine-protein kinase CpsD</fullName>
        <ecNumber evidence="3">2.7.10.2</ecNumber>
    </recommendedName>
</protein>
<keyword evidence="10" id="KW-0829">Tyrosine-protein kinase</keyword>
<comment type="function">
    <text evidence="12">Involved in the regulation of capsular polysaccharide biosynthesis. Autophosphorylation of CpsD attenuates its activity and reduces the level of encapsulation. May be part of a complex that directs the coordinated polymerization and export to the cell surface of the capsular polysaccharide.</text>
</comment>
<evidence type="ECO:0000256" key="12">
    <source>
        <dbReference type="ARBA" id="ARBA00024964"/>
    </source>
</evidence>
<evidence type="ECO:0000259" key="14">
    <source>
        <dbReference type="Pfam" id="PF13614"/>
    </source>
</evidence>
<evidence type="ECO:0000256" key="4">
    <source>
        <dbReference type="ARBA" id="ARBA00019200"/>
    </source>
</evidence>
<dbReference type="Pfam" id="PF13614">
    <property type="entry name" value="AAA_31"/>
    <property type="match status" value="1"/>
</dbReference>
<dbReference type="EC" id="2.7.10.2" evidence="3"/>
<evidence type="ECO:0000256" key="5">
    <source>
        <dbReference type="ARBA" id="ARBA00022679"/>
    </source>
</evidence>
<evidence type="ECO:0000256" key="6">
    <source>
        <dbReference type="ARBA" id="ARBA00022741"/>
    </source>
</evidence>
<dbReference type="EMBL" id="DYXY01000194">
    <property type="protein sequence ID" value="HJE15884.1"/>
    <property type="molecule type" value="Genomic_DNA"/>
</dbReference>
<dbReference type="Proteomes" id="UP000774947">
    <property type="component" value="Unassembled WGS sequence"/>
</dbReference>
<comment type="catalytic activity">
    <reaction evidence="13">
        <text>L-tyrosyl-[protein] + ATP = O-phospho-L-tyrosyl-[protein] + ADP + H(+)</text>
        <dbReference type="Rhea" id="RHEA:10596"/>
        <dbReference type="Rhea" id="RHEA-COMP:10136"/>
        <dbReference type="Rhea" id="RHEA-COMP:20101"/>
        <dbReference type="ChEBI" id="CHEBI:15378"/>
        <dbReference type="ChEBI" id="CHEBI:30616"/>
        <dbReference type="ChEBI" id="CHEBI:46858"/>
        <dbReference type="ChEBI" id="CHEBI:61978"/>
        <dbReference type="ChEBI" id="CHEBI:456216"/>
        <dbReference type="EC" id="2.7.10.2"/>
    </reaction>
</comment>
<gene>
    <name evidence="15" type="ORF">K8W17_07385</name>
</gene>
<dbReference type="InterPro" id="IPR027417">
    <property type="entry name" value="P-loop_NTPase"/>
</dbReference>
<keyword evidence="8" id="KW-0067">ATP-binding</keyword>
<evidence type="ECO:0000256" key="10">
    <source>
        <dbReference type="ARBA" id="ARBA00023137"/>
    </source>
</evidence>
<dbReference type="GO" id="GO:0004715">
    <property type="term" value="F:non-membrane spanning protein tyrosine kinase activity"/>
    <property type="evidence" value="ECO:0007669"/>
    <property type="project" value="UniProtKB-EC"/>
</dbReference>
<dbReference type="InterPro" id="IPR050445">
    <property type="entry name" value="Bact_polysacc_biosynth/exp"/>
</dbReference>
<reference evidence="15" key="2">
    <citation type="submission" date="2021-09" db="EMBL/GenBank/DDBJ databases">
        <authorList>
            <person name="Gilroy R."/>
        </authorList>
    </citation>
    <scope>NUCLEOTIDE SEQUENCE</scope>
    <source>
        <strain evidence="15">CHK173-2119</strain>
    </source>
</reference>
<evidence type="ECO:0000256" key="2">
    <source>
        <dbReference type="ARBA" id="ARBA00007316"/>
    </source>
</evidence>
<accession>A0A921DW60</accession>
<evidence type="ECO:0000256" key="13">
    <source>
        <dbReference type="ARBA" id="ARBA00051245"/>
    </source>
</evidence>
<dbReference type="GO" id="GO:0005524">
    <property type="term" value="F:ATP binding"/>
    <property type="evidence" value="ECO:0007669"/>
    <property type="project" value="UniProtKB-KW"/>
</dbReference>
<keyword evidence="9" id="KW-0972">Capsule biogenesis/degradation</keyword>
<proteinExistence type="inferred from homology"/>
<evidence type="ECO:0000256" key="9">
    <source>
        <dbReference type="ARBA" id="ARBA00022903"/>
    </source>
</evidence>
<dbReference type="NCBIfam" id="TIGR01007">
    <property type="entry name" value="eps_fam"/>
    <property type="match status" value="1"/>
</dbReference>
<comment type="pathway">
    <text evidence="1">Capsule biogenesis; capsule polysaccharide biosynthesis.</text>
</comment>
<sequence length="218" mass="23882">MTIKFLKFHRTIPLVTRFSEHSEVSEQYRVIRTRVAFEVKAHQLRSLLVTSACTGEGKTTVAANLATVLADGGYKVLLVDADIRNGSLTRGLKMNNDQGLSTLLGQTTQATITAHQLSPQGLYLLTSGPKSQNSSALFHPERVKQLVKQLKASYDLIIFDAPAISEMVDAQVLAKSLDGTILVVNEKIVSVKEIKQAKEIIEMVKGNLIGAISNFAYR</sequence>
<dbReference type="GO" id="GO:0000271">
    <property type="term" value="P:polysaccharide biosynthetic process"/>
    <property type="evidence" value="ECO:0007669"/>
    <property type="project" value="UniProtKB-KW"/>
</dbReference>
<evidence type="ECO:0000256" key="3">
    <source>
        <dbReference type="ARBA" id="ARBA00011903"/>
    </source>
</evidence>
<dbReference type="InterPro" id="IPR025669">
    <property type="entry name" value="AAA_dom"/>
</dbReference>
<dbReference type="SUPFAM" id="SSF52540">
    <property type="entry name" value="P-loop containing nucleoside triphosphate hydrolases"/>
    <property type="match status" value="1"/>
</dbReference>
<dbReference type="PANTHER" id="PTHR32309">
    <property type="entry name" value="TYROSINE-PROTEIN KINASE"/>
    <property type="match status" value="1"/>
</dbReference>
<keyword evidence="11" id="KW-0270">Exopolysaccharide synthesis</keyword>
<keyword evidence="5" id="KW-0808">Transferase</keyword>